<proteinExistence type="predicted"/>
<feature type="region of interest" description="Disordered" evidence="1">
    <location>
        <begin position="350"/>
        <end position="380"/>
    </location>
</feature>
<evidence type="ECO:0008006" key="4">
    <source>
        <dbReference type="Google" id="ProtNLM"/>
    </source>
</evidence>
<evidence type="ECO:0000256" key="1">
    <source>
        <dbReference type="SAM" id="MobiDB-lite"/>
    </source>
</evidence>
<keyword evidence="3" id="KW-1185">Reference proteome</keyword>
<organism evidence="2 3">
    <name type="scientific">Apatococcus lobatus</name>
    <dbReference type="NCBI Taxonomy" id="904363"/>
    <lineage>
        <taxon>Eukaryota</taxon>
        <taxon>Viridiplantae</taxon>
        <taxon>Chlorophyta</taxon>
        <taxon>core chlorophytes</taxon>
        <taxon>Trebouxiophyceae</taxon>
        <taxon>Chlorellales</taxon>
        <taxon>Chlorellaceae</taxon>
        <taxon>Apatococcus</taxon>
    </lineage>
</organism>
<comment type="caution">
    <text evidence="2">The sequence shown here is derived from an EMBL/GenBank/DDBJ whole genome shotgun (WGS) entry which is preliminary data.</text>
</comment>
<dbReference type="EMBL" id="JALJOS010000039">
    <property type="protein sequence ID" value="KAK9821270.1"/>
    <property type="molecule type" value="Genomic_DNA"/>
</dbReference>
<dbReference type="AlphaFoldDB" id="A0AAW1QIZ1"/>
<accession>A0AAW1QIZ1</accession>
<dbReference type="Proteomes" id="UP001438707">
    <property type="component" value="Unassembled WGS sequence"/>
</dbReference>
<feature type="compositionally biased region" description="Basic residues" evidence="1">
    <location>
        <begin position="361"/>
        <end position="380"/>
    </location>
</feature>
<gene>
    <name evidence="2" type="ORF">WJX74_006668</name>
</gene>
<feature type="compositionally biased region" description="Low complexity" evidence="1">
    <location>
        <begin position="314"/>
        <end position="330"/>
    </location>
</feature>
<reference evidence="2 3" key="1">
    <citation type="journal article" date="2024" name="Nat. Commun.">
        <title>Phylogenomics reveals the evolutionary origins of lichenization in chlorophyte algae.</title>
        <authorList>
            <person name="Puginier C."/>
            <person name="Libourel C."/>
            <person name="Otte J."/>
            <person name="Skaloud P."/>
            <person name="Haon M."/>
            <person name="Grisel S."/>
            <person name="Petersen M."/>
            <person name="Berrin J.G."/>
            <person name="Delaux P.M."/>
            <person name="Dal Grande F."/>
            <person name="Keller J."/>
        </authorList>
    </citation>
    <scope>NUCLEOTIDE SEQUENCE [LARGE SCALE GENOMIC DNA]</scope>
    <source>
        <strain evidence="2 3">SAG 2145</strain>
    </source>
</reference>
<evidence type="ECO:0000313" key="2">
    <source>
        <dbReference type="EMBL" id="KAK9821270.1"/>
    </source>
</evidence>
<feature type="compositionally biased region" description="Low complexity" evidence="1">
    <location>
        <begin position="265"/>
        <end position="279"/>
    </location>
</feature>
<name>A0AAW1QIZ1_9CHLO</name>
<protein>
    <recommendedName>
        <fullName evidence="4">Nudix hydrolase domain-containing protein</fullName>
    </recommendedName>
</protein>
<feature type="region of interest" description="Disordered" evidence="1">
    <location>
        <begin position="238"/>
        <end position="330"/>
    </location>
</feature>
<evidence type="ECO:0000313" key="3">
    <source>
        <dbReference type="Proteomes" id="UP001438707"/>
    </source>
</evidence>
<sequence length="429" mass="45075">MNVTEYKAAGILPFAFCQSAACVLLGAELKKTGPGGKLYRTMWSDFGGGREAFDVDSQATASREFAEETLGIFDGCAVDESCVQRCHATMRAQLHTAGSSVRVEHQLKQGVYVMYITQTSFVDPLMFAMAINQNSQTGAVMGAEKTAFAWVPLQDLLAAVGEAASRYFLTVRSTSSGAGWPAGRGRLLRMQLHPCFASSLRLAQAAGLLDFVARAAPVPSRALQSAAAISDALPAADPVPPCKTPSHTTLPAQHVQELSSRHSTDPAPSGASTATAGDTAIRHPAAAAHSVPQKDSAASLPSSSLPVHPDRGKPAAVPPSSSEASTSSATEPIVQCTASAAAAAAAYATASEPRVTAAGCQKHKSARKGRRRGSGRIRKRGVTPDHMLYWLLHMRTEALDASLQEPLSQVHEMHALSEAHEQMNVAAQA</sequence>
<feature type="compositionally biased region" description="Low complexity" evidence="1">
    <location>
        <begin position="296"/>
        <end position="306"/>
    </location>
</feature>